<feature type="domain" description="EamA" evidence="4">
    <location>
        <begin position="6"/>
        <end position="139"/>
    </location>
</feature>
<sequence length="295" mass="31453">MNKKTFILAFMTIIIWGSTFAAIRASLHGGYSSGHLVLTRFLIASGAFALYALLPGTKFGLPKKEDLIKILVLGWIGITVYHTGITFGEQTVGAGATAMIVASAPIFTAIIAIFALNEYPSFFGWIGLGIGFIGIFLITLGTTGSGFSLSSGALLIVIATIATSIFFVFQKTLLPKYRPVELTAYFTWAGTLPLLIFSPGLFDTIQGATLEAHLAAIYVGVFPAAIAYVLWAVALSSGKAGAVTSMMYIEPVFAILVAWVWLKELPSLLSVAGGVIAISSVLLVNIFERRRRTAN</sequence>
<comment type="similarity">
    <text evidence="2">Belongs to the EamA transporter family.</text>
</comment>
<dbReference type="Gene3D" id="1.10.3730.20">
    <property type="match status" value="1"/>
</dbReference>
<dbReference type="InterPro" id="IPR052756">
    <property type="entry name" value="Alkyne_AA_exporter"/>
</dbReference>
<dbReference type="EMBL" id="CP013862">
    <property type="protein sequence ID" value="ALX50262.1"/>
    <property type="molecule type" value="Genomic_DNA"/>
</dbReference>
<dbReference type="AlphaFoldDB" id="A0A0U4F9H9"/>
<feature type="transmembrane region" description="Helical" evidence="3">
    <location>
        <begin position="214"/>
        <end position="235"/>
    </location>
</feature>
<evidence type="ECO:0000256" key="3">
    <source>
        <dbReference type="SAM" id="Phobius"/>
    </source>
</evidence>
<protein>
    <recommendedName>
        <fullName evidence="4">EamA domain-containing protein</fullName>
    </recommendedName>
</protein>
<dbReference type="Pfam" id="PF00892">
    <property type="entry name" value="EamA"/>
    <property type="match status" value="2"/>
</dbReference>
<dbReference type="InterPro" id="IPR037185">
    <property type="entry name" value="EmrE-like"/>
</dbReference>
<feature type="domain" description="EamA" evidence="4">
    <location>
        <begin position="151"/>
        <end position="285"/>
    </location>
</feature>
<evidence type="ECO:0000259" key="4">
    <source>
        <dbReference type="Pfam" id="PF00892"/>
    </source>
</evidence>
<keyword evidence="3" id="KW-1133">Transmembrane helix</keyword>
<feature type="transmembrane region" description="Helical" evidence="3">
    <location>
        <begin position="242"/>
        <end position="262"/>
    </location>
</feature>
<evidence type="ECO:0000313" key="5">
    <source>
        <dbReference type="EMBL" id="ALX50262.1"/>
    </source>
</evidence>
<dbReference type="InterPro" id="IPR000620">
    <property type="entry name" value="EamA_dom"/>
</dbReference>
<dbReference type="GO" id="GO:0016020">
    <property type="term" value="C:membrane"/>
    <property type="evidence" value="ECO:0007669"/>
    <property type="project" value="InterPro"/>
</dbReference>
<accession>A0A0U4F9H9</accession>
<dbReference type="STRING" id="1472767.AOX59_17760"/>
<dbReference type="PANTHER" id="PTHR12715:SF4">
    <property type="entry name" value="EAMA DOMAIN-CONTAINING PROTEIN"/>
    <property type="match status" value="1"/>
</dbReference>
<keyword evidence="6" id="KW-1185">Reference proteome</keyword>
<comment type="subcellular location">
    <subcellularLocation>
        <location evidence="1">Endomembrane system</location>
        <topology evidence="1">Multi-pass membrane protein</topology>
    </subcellularLocation>
</comment>
<evidence type="ECO:0000256" key="2">
    <source>
        <dbReference type="ARBA" id="ARBA00007362"/>
    </source>
</evidence>
<dbReference type="Proteomes" id="UP000050331">
    <property type="component" value="Chromosome"/>
</dbReference>
<keyword evidence="3" id="KW-0472">Membrane</keyword>
<dbReference type="KEGG" id="lao:AOX59_17760"/>
<gene>
    <name evidence="5" type="ORF">AOX59_17760</name>
</gene>
<feature type="transmembrane region" description="Helical" evidence="3">
    <location>
        <begin position="182"/>
        <end position="202"/>
    </location>
</feature>
<dbReference type="SUPFAM" id="SSF103481">
    <property type="entry name" value="Multidrug resistance efflux transporter EmrE"/>
    <property type="match status" value="2"/>
</dbReference>
<feature type="transmembrane region" description="Helical" evidence="3">
    <location>
        <begin position="37"/>
        <end position="54"/>
    </location>
</feature>
<feature type="transmembrane region" description="Helical" evidence="3">
    <location>
        <begin position="268"/>
        <end position="287"/>
    </location>
</feature>
<dbReference type="RefSeq" id="WP_068447585.1">
    <property type="nucleotide sequence ID" value="NZ_CP013862.1"/>
</dbReference>
<proteinExistence type="inferred from homology"/>
<dbReference type="OrthoDB" id="9809509at2"/>
<feature type="transmembrane region" description="Helical" evidence="3">
    <location>
        <begin position="66"/>
        <end position="87"/>
    </location>
</feature>
<feature type="transmembrane region" description="Helical" evidence="3">
    <location>
        <begin position="122"/>
        <end position="141"/>
    </location>
</feature>
<feature type="transmembrane region" description="Helical" evidence="3">
    <location>
        <begin position="147"/>
        <end position="170"/>
    </location>
</feature>
<evidence type="ECO:0000313" key="6">
    <source>
        <dbReference type="Proteomes" id="UP000050331"/>
    </source>
</evidence>
<dbReference type="PANTHER" id="PTHR12715">
    <property type="entry name" value="TRANSPORTER, DRUG/METABOLITE EXPORTER FAMILY"/>
    <property type="match status" value="1"/>
</dbReference>
<evidence type="ECO:0000256" key="1">
    <source>
        <dbReference type="ARBA" id="ARBA00004127"/>
    </source>
</evidence>
<name>A0A0U4F9H9_9BACI</name>
<keyword evidence="3" id="KW-0812">Transmembrane</keyword>
<feature type="transmembrane region" description="Helical" evidence="3">
    <location>
        <begin position="93"/>
        <end position="115"/>
    </location>
</feature>
<organism evidence="5 6">
    <name type="scientific">Lentibacillus amyloliquefaciens</name>
    <dbReference type="NCBI Taxonomy" id="1472767"/>
    <lineage>
        <taxon>Bacteria</taxon>
        <taxon>Bacillati</taxon>
        <taxon>Bacillota</taxon>
        <taxon>Bacilli</taxon>
        <taxon>Bacillales</taxon>
        <taxon>Bacillaceae</taxon>
        <taxon>Lentibacillus</taxon>
    </lineage>
</organism>
<reference evidence="5 6" key="1">
    <citation type="submission" date="2016-01" db="EMBL/GenBank/DDBJ databases">
        <title>Complete genome sequence of strain Lentibacillus amyloliquefaciens LAM0015T isolated from saline sediment.</title>
        <authorList>
            <person name="Wang J.-L."/>
            <person name="He M.-X."/>
        </authorList>
    </citation>
    <scope>NUCLEOTIDE SEQUENCE [LARGE SCALE GENOMIC DNA]</scope>
    <source>
        <strain evidence="5 6">LAM0015</strain>
    </source>
</reference>